<dbReference type="AlphaFoldDB" id="A0A0D3GEY3"/>
<dbReference type="PANTHER" id="PTHR11783">
    <property type="entry name" value="SULFOTRANSFERASE SULT"/>
    <property type="match status" value="1"/>
</dbReference>
<comment type="similarity">
    <text evidence="1 3">Belongs to the sulfotransferase 1 family.</text>
</comment>
<evidence type="ECO:0000256" key="3">
    <source>
        <dbReference type="RuleBase" id="RU361155"/>
    </source>
</evidence>
<evidence type="ECO:0000256" key="1">
    <source>
        <dbReference type="ARBA" id="ARBA00005771"/>
    </source>
</evidence>
<dbReference type="Proteomes" id="UP000026960">
    <property type="component" value="Chromosome 6"/>
</dbReference>
<dbReference type="PaxDb" id="65489-OBART06G09610.1"/>
<keyword evidence="2 3" id="KW-0808">Transferase</keyword>
<dbReference type="Pfam" id="PF00685">
    <property type="entry name" value="Sulfotransfer_1"/>
    <property type="match status" value="1"/>
</dbReference>
<evidence type="ECO:0000259" key="4">
    <source>
        <dbReference type="Pfam" id="PF00685"/>
    </source>
</evidence>
<dbReference type="SUPFAM" id="SSF52540">
    <property type="entry name" value="P-loop containing nucleoside triphosphate hydrolases"/>
    <property type="match status" value="1"/>
</dbReference>
<dbReference type="EC" id="2.8.2.-" evidence="3"/>
<dbReference type="GO" id="GO:0008146">
    <property type="term" value="F:sulfotransferase activity"/>
    <property type="evidence" value="ECO:0007669"/>
    <property type="project" value="InterPro"/>
</dbReference>
<keyword evidence="6" id="KW-1185">Reference proteome</keyword>
<feature type="domain" description="Sulfotransferase" evidence="4">
    <location>
        <begin position="112"/>
        <end position="345"/>
    </location>
</feature>
<dbReference type="HOGENOM" id="CLU_027239_0_1_1"/>
<reference evidence="5" key="1">
    <citation type="journal article" date="2009" name="Rice">
        <title>De Novo Next Generation Sequencing of Plant Genomes.</title>
        <authorList>
            <person name="Rounsley S."/>
            <person name="Marri P.R."/>
            <person name="Yu Y."/>
            <person name="He R."/>
            <person name="Sisneros N."/>
            <person name="Goicoechea J.L."/>
            <person name="Lee S.J."/>
            <person name="Angelova A."/>
            <person name="Kudrna D."/>
            <person name="Luo M."/>
            <person name="Affourtit J."/>
            <person name="Desany B."/>
            <person name="Knight J."/>
            <person name="Niazi F."/>
            <person name="Egholm M."/>
            <person name="Wing R.A."/>
        </authorList>
    </citation>
    <scope>NUCLEOTIDE SEQUENCE [LARGE SCALE GENOMIC DNA]</scope>
    <source>
        <strain evidence="5">cv. IRGC 105608</strain>
    </source>
</reference>
<evidence type="ECO:0000256" key="2">
    <source>
        <dbReference type="ARBA" id="ARBA00022679"/>
    </source>
</evidence>
<reference evidence="5" key="2">
    <citation type="submission" date="2015-03" db="UniProtKB">
        <authorList>
            <consortium name="EnsemblPlants"/>
        </authorList>
    </citation>
    <scope>IDENTIFICATION</scope>
</reference>
<dbReference type="InterPro" id="IPR027417">
    <property type="entry name" value="P-loop_NTPase"/>
</dbReference>
<dbReference type="Gramene" id="OBART06G09610.1">
    <property type="protein sequence ID" value="OBART06G09610.1"/>
    <property type="gene ID" value="OBART06G09610"/>
</dbReference>
<dbReference type="InterPro" id="IPR000863">
    <property type="entry name" value="Sulfotransferase_dom"/>
</dbReference>
<evidence type="ECO:0000313" key="5">
    <source>
        <dbReference type="EnsemblPlants" id="OBART06G09610.1"/>
    </source>
</evidence>
<organism evidence="5">
    <name type="scientific">Oryza barthii</name>
    <dbReference type="NCBI Taxonomy" id="65489"/>
    <lineage>
        <taxon>Eukaryota</taxon>
        <taxon>Viridiplantae</taxon>
        <taxon>Streptophyta</taxon>
        <taxon>Embryophyta</taxon>
        <taxon>Tracheophyta</taxon>
        <taxon>Spermatophyta</taxon>
        <taxon>Magnoliopsida</taxon>
        <taxon>Liliopsida</taxon>
        <taxon>Poales</taxon>
        <taxon>Poaceae</taxon>
        <taxon>BOP clade</taxon>
        <taxon>Oryzoideae</taxon>
        <taxon>Oryzeae</taxon>
        <taxon>Oryzinae</taxon>
        <taxon>Oryza</taxon>
    </lineage>
</organism>
<dbReference type="Gene3D" id="3.40.50.300">
    <property type="entry name" value="P-loop containing nucleotide triphosphate hydrolases"/>
    <property type="match status" value="1"/>
</dbReference>
<dbReference type="eggNOG" id="KOG1584">
    <property type="taxonomic scope" value="Eukaryota"/>
</dbReference>
<accession>A0A0D3GEY3</accession>
<dbReference type="EnsemblPlants" id="OBART06G09610.1">
    <property type="protein sequence ID" value="OBART06G09610.1"/>
    <property type="gene ID" value="OBART06G09610"/>
</dbReference>
<name>A0A0D3GEY3_9ORYZ</name>
<evidence type="ECO:0000313" key="6">
    <source>
        <dbReference type="Proteomes" id="UP000026960"/>
    </source>
</evidence>
<protein>
    <recommendedName>
        <fullName evidence="3">Sulfotransferase</fullName>
        <ecNumber evidence="3">2.8.2.-</ecNumber>
    </recommendedName>
</protein>
<dbReference type="STRING" id="65489.A0A0D3GEY3"/>
<proteinExistence type="inferred from homology"/>
<sequence>MAADTPSAAAVGPVPFKDIDVDGDQQATLFPEQPPKELADLADMVSSLPTKMDVCPPVRIFSCQGVWLTENWVAAAIALQRRFVHRPDDVIVASQPPQHNALAFATMARRAHPPTTASHPLRRLNPHQCLPFFESLFMSRGEAVLDALPSPWLMNTHMPLSMLPSAATTGSGHHQGCKVIYICREPKDMVVSMWHFLCRIDDPVPDMTFAQVFESFCNGARLYGPFWDHILGYWHASAARRDNVLFLRYEDLLRDPAGNVRKLARFVGLPFSKAEEEAGVVDSIVELCSLNNMRNIEANKTGYMDPRLKIPRDALFRKGIIGDWANYMTPDMARRLDDIVADKLGSAGLTF</sequence>